<gene>
    <name evidence="2" type="ORF">L210DRAFT_988102</name>
</gene>
<accession>A0AAD4G762</accession>
<keyword evidence="1" id="KW-0812">Transmembrane</keyword>
<feature type="transmembrane region" description="Helical" evidence="1">
    <location>
        <begin position="47"/>
        <end position="65"/>
    </location>
</feature>
<evidence type="ECO:0000313" key="3">
    <source>
        <dbReference type="Proteomes" id="UP001194468"/>
    </source>
</evidence>
<sequence>MCPTDSAYHLLVRSLMNFSRLYSDSVSPPVVPGQTCYSLQAMASARFVSIVPISIVIIALAIHLVSSSTCAFSGDLVAVQNSEWDGTTPSARYGHKRPTHVSTPSLEFGKYQRPEEASHFLTWIVLMIP</sequence>
<evidence type="ECO:0000313" key="2">
    <source>
        <dbReference type="EMBL" id="KAF8423952.1"/>
    </source>
</evidence>
<keyword evidence="1" id="KW-1133">Transmembrane helix</keyword>
<organism evidence="2 3">
    <name type="scientific">Boletus edulis BED1</name>
    <dbReference type="NCBI Taxonomy" id="1328754"/>
    <lineage>
        <taxon>Eukaryota</taxon>
        <taxon>Fungi</taxon>
        <taxon>Dikarya</taxon>
        <taxon>Basidiomycota</taxon>
        <taxon>Agaricomycotina</taxon>
        <taxon>Agaricomycetes</taxon>
        <taxon>Agaricomycetidae</taxon>
        <taxon>Boletales</taxon>
        <taxon>Boletineae</taxon>
        <taxon>Boletaceae</taxon>
        <taxon>Boletoideae</taxon>
        <taxon>Boletus</taxon>
    </lineage>
</organism>
<keyword evidence="1" id="KW-0472">Membrane</keyword>
<evidence type="ECO:0000256" key="1">
    <source>
        <dbReference type="SAM" id="Phobius"/>
    </source>
</evidence>
<proteinExistence type="predicted"/>
<keyword evidence="3" id="KW-1185">Reference proteome</keyword>
<name>A0AAD4G762_BOLED</name>
<reference evidence="2" key="1">
    <citation type="submission" date="2019-10" db="EMBL/GenBank/DDBJ databases">
        <authorList>
            <consortium name="DOE Joint Genome Institute"/>
            <person name="Kuo A."/>
            <person name="Miyauchi S."/>
            <person name="Kiss E."/>
            <person name="Drula E."/>
            <person name="Kohler A."/>
            <person name="Sanchez-Garcia M."/>
            <person name="Andreopoulos B."/>
            <person name="Barry K.W."/>
            <person name="Bonito G."/>
            <person name="Buee M."/>
            <person name="Carver A."/>
            <person name="Chen C."/>
            <person name="Cichocki N."/>
            <person name="Clum A."/>
            <person name="Culley D."/>
            <person name="Crous P.W."/>
            <person name="Fauchery L."/>
            <person name="Girlanda M."/>
            <person name="Hayes R."/>
            <person name="Keri Z."/>
            <person name="LaButti K."/>
            <person name="Lipzen A."/>
            <person name="Lombard V."/>
            <person name="Magnuson J."/>
            <person name="Maillard F."/>
            <person name="Morin E."/>
            <person name="Murat C."/>
            <person name="Nolan M."/>
            <person name="Ohm R."/>
            <person name="Pangilinan J."/>
            <person name="Pereira M."/>
            <person name="Perotto S."/>
            <person name="Peter M."/>
            <person name="Riley R."/>
            <person name="Sitrit Y."/>
            <person name="Stielow B."/>
            <person name="Szollosi G."/>
            <person name="Zifcakova L."/>
            <person name="Stursova M."/>
            <person name="Spatafora J.W."/>
            <person name="Tedersoo L."/>
            <person name="Vaario L.-M."/>
            <person name="Yamada A."/>
            <person name="Yan M."/>
            <person name="Wang P."/>
            <person name="Xu J."/>
            <person name="Bruns T."/>
            <person name="Baldrian P."/>
            <person name="Vilgalys R."/>
            <person name="Henrissat B."/>
            <person name="Grigoriev I.V."/>
            <person name="Hibbett D."/>
            <person name="Nagy L.G."/>
            <person name="Martin F.M."/>
        </authorList>
    </citation>
    <scope>NUCLEOTIDE SEQUENCE</scope>
    <source>
        <strain evidence="2">BED1</strain>
    </source>
</reference>
<dbReference type="Proteomes" id="UP001194468">
    <property type="component" value="Unassembled WGS sequence"/>
</dbReference>
<protein>
    <submittedName>
        <fullName evidence="2">Uncharacterized protein</fullName>
    </submittedName>
</protein>
<reference evidence="2" key="2">
    <citation type="journal article" date="2020" name="Nat. Commun.">
        <title>Large-scale genome sequencing of mycorrhizal fungi provides insights into the early evolution of symbiotic traits.</title>
        <authorList>
            <person name="Miyauchi S."/>
            <person name="Kiss E."/>
            <person name="Kuo A."/>
            <person name="Drula E."/>
            <person name="Kohler A."/>
            <person name="Sanchez-Garcia M."/>
            <person name="Morin E."/>
            <person name="Andreopoulos B."/>
            <person name="Barry K.W."/>
            <person name="Bonito G."/>
            <person name="Buee M."/>
            <person name="Carver A."/>
            <person name="Chen C."/>
            <person name="Cichocki N."/>
            <person name="Clum A."/>
            <person name="Culley D."/>
            <person name="Crous P.W."/>
            <person name="Fauchery L."/>
            <person name="Girlanda M."/>
            <person name="Hayes R.D."/>
            <person name="Keri Z."/>
            <person name="LaButti K."/>
            <person name="Lipzen A."/>
            <person name="Lombard V."/>
            <person name="Magnuson J."/>
            <person name="Maillard F."/>
            <person name="Murat C."/>
            <person name="Nolan M."/>
            <person name="Ohm R.A."/>
            <person name="Pangilinan J."/>
            <person name="Pereira M.F."/>
            <person name="Perotto S."/>
            <person name="Peter M."/>
            <person name="Pfister S."/>
            <person name="Riley R."/>
            <person name="Sitrit Y."/>
            <person name="Stielow J.B."/>
            <person name="Szollosi G."/>
            <person name="Zifcakova L."/>
            <person name="Stursova M."/>
            <person name="Spatafora J.W."/>
            <person name="Tedersoo L."/>
            <person name="Vaario L.M."/>
            <person name="Yamada A."/>
            <person name="Yan M."/>
            <person name="Wang P."/>
            <person name="Xu J."/>
            <person name="Bruns T."/>
            <person name="Baldrian P."/>
            <person name="Vilgalys R."/>
            <person name="Dunand C."/>
            <person name="Henrissat B."/>
            <person name="Grigoriev I.V."/>
            <person name="Hibbett D."/>
            <person name="Nagy L.G."/>
            <person name="Martin F.M."/>
        </authorList>
    </citation>
    <scope>NUCLEOTIDE SEQUENCE</scope>
    <source>
        <strain evidence="2">BED1</strain>
    </source>
</reference>
<dbReference type="AlphaFoldDB" id="A0AAD4G762"/>
<comment type="caution">
    <text evidence="2">The sequence shown here is derived from an EMBL/GenBank/DDBJ whole genome shotgun (WGS) entry which is preliminary data.</text>
</comment>
<dbReference type="EMBL" id="WHUW01000109">
    <property type="protein sequence ID" value="KAF8423952.1"/>
    <property type="molecule type" value="Genomic_DNA"/>
</dbReference>